<proteinExistence type="inferred from homology"/>
<dbReference type="SUPFAM" id="SSF53784">
    <property type="entry name" value="Phosphofructokinase"/>
    <property type="match status" value="1"/>
</dbReference>
<feature type="binding site" evidence="14">
    <location>
        <position position="108"/>
    </location>
    <ligand>
        <name>Mg(2+)</name>
        <dbReference type="ChEBI" id="CHEBI:18420"/>
        <note>catalytic</note>
    </ligand>
</feature>
<feature type="domain" description="Phosphofructokinase" evidence="15">
    <location>
        <begin position="9"/>
        <end position="283"/>
    </location>
</feature>
<comment type="caution">
    <text evidence="16">The sequence shown here is derived from an EMBL/GenBank/DDBJ whole genome shotgun (WGS) entry which is preliminary data.</text>
</comment>
<evidence type="ECO:0000256" key="2">
    <source>
        <dbReference type="ARBA" id="ARBA00004496"/>
    </source>
</evidence>
<feature type="binding site" evidence="14">
    <location>
        <begin position="26"/>
        <end position="30"/>
    </location>
    <ligand>
        <name>ADP</name>
        <dbReference type="ChEBI" id="CHEBI:456216"/>
        <note>allosteric activator; ligand shared between dimeric partners</note>
    </ligand>
</feature>
<keyword evidence="6 14" id="KW-0808">Transferase</keyword>
<dbReference type="GO" id="GO:0003872">
    <property type="term" value="F:6-phosphofructokinase activity"/>
    <property type="evidence" value="ECO:0007669"/>
    <property type="project" value="UniProtKB-EC"/>
</dbReference>
<keyword evidence="12 14" id="KW-0324">Glycolysis</keyword>
<feature type="active site" description="Proton acceptor" evidence="14">
    <location>
        <position position="133"/>
    </location>
</feature>
<feature type="binding site" evidence="14">
    <location>
        <position position="168"/>
    </location>
    <ligand>
        <name>substrate</name>
        <note>ligand shared between dimeric partners</note>
    </ligand>
</feature>
<feature type="binding site" description="in other chain" evidence="14">
    <location>
        <position position="228"/>
    </location>
    <ligand>
        <name>substrate</name>
        <note>ligand shared between dimeric partners</note>
    </ligand>
</feature>
<dbReference type="InterPro" id="IPR012003">
    <property type="entry name" value="ATP_PFK_prok-type"/>
</dbReference>
<dbReference type="PRINTS" id="PR00476">
    <property type="entry name" value="PHFRCTKINASE"/>
</dbReference>
<organism evidence="16 17">
    <name type="scientific">Bacteriovorax antarcticus</name>
    <dbReference type="NCBI Taxonomy" id="3088717"/>
    <lineage>
        <taxon>Bacteria</taxon>
        <taxon>Pseudomonadati</taxon>
        <taxon>Bdellovibrionota</taxon>
        <taxon>Bacteriovoracia</taxon>
        <taxon>Bacteriovoracales</taxon>
        <taxon>Bacteriovoracaceae</taxon>
        <taxon>Bacteriovorax</taxon>
    </lineage>
</organism>
<gene>
    <name evidence="14 16" type="primary">pfkA</name>
    <name evidence="16" type="ORF">SHI21_03245</name>
</gene>
<dbReference type="Gene3D" id="3.40.50.460">
    <property type="entry name" value="Phosphofructokinase domain"/>
    <property type="match status" value="1"/>
</dbReference>
<dbReference type="NCBIfam" id="TIGR02482">
    <property type="entry name" value="PFKA_ATP"/>
    <property type="match status" value="1"/>
</dbReference>
<feature type="binding site" description="in other chain" evidence="14">
    <location>
        <begin position="131"/>
        <end position="133"/>
    </location>
    <ligand>
        <name>substrate</name>
        <note>ligand shared between dimeric partners</note>
    </ligand>
</feature>
<dbReference type="PIRSF" id="PIRSF000532">
    <property type="entry name" value="ATP_PFK_prok"/>
    <property type="match status" value="1"/>
</dbReference>
<evidence type="ECO:0000313" key="16">
    <source>
        <dbReference type="EMBL" id="MEA9355196.1"/>
    </source>
</evidence>
<comment type="catalytic activity">
    <reaction evidence="13 14">
        <text>beta-D-fructose 6-phosphate + ATP = beta-D-fructose 1,6-bisphosphate + ADP + H(+)</text>
        <dbReference type="Rhea" id="RHEA:16109"/>
        <dbReference type="ChEBI" id="CHEBI:15378"/>
        <dbReference type="ChEBI" id="CHEBI:30616"/>
        <dbReference type="ChEBI" id="CHEBI:32966"/>
        <dbReference type="ChEBI" id="CHEBI:57634"/>
        <dbReference type="ChEBI" id="CHEBI:456216"/>
        <dbReference type="EC" id="2.7.1.11"/>
    </reaction>
</comment>
<feature type="binding site" evidence="14">
    <location>
        <begin position="77"/>
        <end position="78"/>
    </location>
    <ligand>
        <name>ATP</name>
        <dbReference type="ChEBI" id="CHEBI:30616"/>
    </ligand>
</feature>
<feature type="binding site" description="in other chain" evidence="14">
    <location>
        <position position="160"/>
    </location>
    <ligand>
        <name>ADP</name>
        <dbReference type="ChEBI" id="CHEBI:456216"/>
        <note>allosteric activator; ligand shared between dimeric partners</note>
    </ligand>
</feature>
<dbReference type="RefSeq" id="WP_323574684.1">
    <property type="nucleotide sequence ID" value="NZ_JAYGJQ010000001.1"/>
</dbReference>
<comment type="subunit">
    <text evidence="14">Homotetramer.</text>
</comment>
<dbReference type="PANTHER" id="PTHR13697:SF4">
    <property type="entry name" value="ATP-DEPENDENT 6-PHOSPHOFRUCTOKINASE"/>
    <property type="match status" value="1"/>
</dbReference>
<dbReference type="InterPro" id="IPR000023">
    <property type="entry name" value="Phosphofructokinase_dom"/>
</dbReference>
<feature type="binding site" description="in other chain" evidence="14">
    <location>
        <position position="217"/>
    </location>
    <ligand>
        <name>ADP</name>
        <dbReference type="ChEBI" id="CHEBI:456216"/>
        <note>allosteric activator; ligand shared between dimeric partners</note>
    </ligand>
</feature>
<dbReference type="Gene3D" id="3.40.50.450">
    <property type="match status" value="1"/>
</dbReference>
<keyword evidence="7 14" id="KW-0479">Metal-binding</keyword>
<evidence type="ECO:0000256" key="4">
    <source>
        <dbReference type="ARBA" id="ARBA00022490"/>
    </source>
</evidence>
<dbReference type="InterPro" id="IPR012828">
    <property type="entry name" value="PFKA_ATP_prok"/>
</dbReference>
<evidence type="ECO:0000259" key="15">
    <source>
        <dbReference type="Pfam" id="PF00365"/>
    </source>
</evidence>
<keyword evidence="9 14" id="KW-0418">Kinase</keyword>
<comment type="cofactor">
    <cofactor evidence="1 14">
        <name>Mg(2+)</name>
        <dbReference type="ChEBI" id="CHEBI:18420"/>
    </cofactor>
</comment>
<evidence type="ECO:0000256" key="13">
    <source>
        <dbReference type="ARBA" id="ARBA00048070"/>
    </source>
</evidence>
<dbReference type="InterPro" id="IPR035966">
    <property type="entry name" value="PKF_sf"/>
</dbReference>
<accession>A0ABU5VQ71</accession>
<feature type="binding site" description="in other chain" evidence="14">
    <location>
        <begin position="191"/>
        <end position="193"/>
    </location>
    <ligand>
        <name>ADP</name>
        <dbReference type="ChEBI" id="CHEBI:456216"/>
        <note>allosteric activator; ligand shared between dimeric partners</note>
    </ligand>
</feature>
<feature type="binding site" evidence="14">
    <location>
        <begin position="107"/>
        <end position="110"/>
    </location>
    <ligand>
        <name>ATP</name>
        <dbReference type="ChEBI" id="CHEBI:30616"/>
    </ligand>
</feature>
<keyword evidence="11 14" id="KW-0460">Magnesium</keyword>
<dbReference type="PANTHER" id="PTHR13697">
    <property type="entry name" value="PHOSPHOFRUCTOKINASE"/>
    <property type="match status" value="1"/>
</dbReference>
<dbReference type="NCBIfam" id="NF002872">
    <property type="entry name" value="PRK03202.1"/>
    <property type="match status" value="1"/>
</dbReference>
<evidence type="ECO:0000256" key="10">
    <source>
        <dbReference type="ARBA" id="ARBA00022840"/>
    </source>
</evidence>
<protein>
    <recommendedName>
        <fullName evidence="14">ATP-dependent 6-phosphofructokinase</fullName>
        <shortName evidence="14">ATP-PFK</shortName>
        <shortName evidence="14">Phosphofructokinase</shortName>
        <ecNumber evidence="14">2.7.1.11</ecNumber>
    </recommendedName>
    <alternativeName>
        <fullName evidence="14">Phosphohexokinase</fullName>
    </alternativeName>
</protein>
<feature type="binding site" description="in other chain" evidence="14">
    <location>
        <begin position="257"/>
        <end position="260"/>
    </location>
    <ligand>
        <name>substrate</name>
        <note>ligand shared between dimeric partners</note>
    </ligand>
</feature>
<dbReference type="Pfam" id="PF00365">
    <property type="entry name" value="PFK"/>
    <property type="match status" value="1"/>
</dbReference>
<keyword evidence="17" id="KW-1185">Reference proteome</keyword>
<evidence type="ECO:0000256" key="3">
    <source>
        <dbReference type="ARBA" id="ARBA00004679"/>
    </source>
</evidence>
<evidence type="ECO:0000256" key="8">
    <source>
        <dbReference type="ARBA" id="ARBA00022741"/>
    </source>
</evidence>
<reference evidence="16 17" key="1">
    <citation type="submission" date="2023-11" db="EMBL/GenBank/DDBJ databases">
        <title>A Novel Polar Bacteriovorax (B. antarcticus) Isolated from the Biocrust in Antarctica.</title>
        <authorList>
            <person name="Mun W."/>
            <person name="Choi S.Y."/>
            <person name="Mitchell R.J."/>
        </authorList>
    </citation>
    <scope>NUCLEOTIDE SEQUENCE [LARGE SCALE GENOMIC DNA]</scope>
    <source>
        <strain evidence="16 17">PP10</strain>
    </source>
</reference>
<keyword evidence="8 14" id="KW-0547">Nucleotide-binding</keyword>
<evidence type="ECO:0000256" key="12">
    <source>
        <dbReference type="ARBA" id="ARBA00023152"/>
    </source>
</evidence>
<feature type="binding site" description="in other chain" evidence="14">
    <location>
        <begin position="175"/>
        <end position="177"/>
    </location>
    <ligand>
        <name>substrate</name>
        <note>ligand shared between dimeric partners</note>
    </ligand>
</feature>
<evidence type="ECO:0000256" key="6">
    <source>
        <dbReference type="ARBA" id="ARBA00022679"/>
    </source>
</evidence>
<dbReference type="InterPro" id="IPR022953">
    <property type="entry name" value="ATP_PFK"/>
</dbReference>
<comment type="pathway">
    <text evidence="3 14">Carbohydrate degradation; glycolysis; D-glyceraldehyde 3-phosphate and glycerone phosphate from D-glucose: step 3/4.</text>
</comment>
<keyword evidence="4 14" id="KW-0963">Cytoplasm</keyword>
<comment type="caution">
    <text evidence="14">Lacks conserved residue(s) required for the propagation of feature annotation.</text>
</comment>
<evidence type="ECO:0000256" key="9">
    <source>
        <dbReference type="ARBA" id="ARBA00022777"/>
    </source>
</evidence>
<feature type="binding site" evidence="14">
    <location>
        <position position="16"/>
    </location>
    <ligand>
        <name>ATP</name>
        <dbReference type="ChEBI" id="CHEBI:30616"/>
    </ligand>
</feature>
<evidence type="ECO:0000256" key="14">
    <source>
        <dbReference type="HAMAP-Rule" id="MF_00339"/>
    </source>
</evidence>
<feature type="binding site" description="in other chain" evidence="14">
    <location>
        <begin position="219"/>
        <end position="221"/>
    </location>
    <ligand>
        <name>ADP</name>
        <dbReference type="ChEBI" id="CHEBI:456216"/>
        <note>allosteric activator; ligand shared between dimeric partners</note>
    </ligand>
</feature>
<sequence>MSNTSIKTIAVLCSGGDSPGMNCAIRAVVRTAIGEGLNIFGIQKGYEGLLENNIRELSVSSVGNILQHGGTVLQTSRSKEFRTPEGRAKAARILRSHGIDALVVIGGDGSYNGAMKLHEEHGFPICGIPGTIDNDISGTDYTIGFDTAVQNAVDAVDKIRDTANSHARTFIVEVMGRKSPAIALKVGICTGAENVVLPTATIDYQKIAGDIDRGIKRGKTSSIIIAAEGEEPGIGYLIQKSLKEQFQLEAHVCILGHIQRGGNPTPTDRLIASQMGHCAVKALANGEKATATVFLQGKVVMAPLSTCLRKKNEFDVSEVELLTSLSI</sequence>
<evidence type="ECO:0000256" key="5">
    <source>
        <dbReference type="ARBA" id="ARBA00022533"/>
    </source>
</evidence>
<comment type="activity regulation">
    <text evidence="14">Allosterically activated by ADP and other diphosphonucleosides, and allosterically inhibited by phosphoenolpyruvate.</text>
</comment>
<comment type="function">
    <text evidence="14">Catalyzes the phosphorylation of D-fructose 6-phosphate to fructose 1,6-bisphosphate by ATP, the first committing step of glycolysis.</text>
</comment>
<dbReference type="EC" id="2.7.1.11" evidence="14"/>
<dbReference type="Proteomes" id="UP001302274">
    <property type="component" value="Unassembled WGS sequence"/>
</dbReference>
<evidence type="ECO:0000256" key="7">
    <source>
        <dbReference type="ARBA" id="ARBA00022723"/>
    </source>
</evidence>
<keyword evidence="10 14" id="KW-0067">ATP-binding</keyword>
<dbReference type="EMBL" id="JAYGJQ010000001">
    <property type="protein sequence ID" value="MEA9355196.1"/>
    <property type="molecule type" value="Genomic_DNA"/>
</dbReference>
<evidence type="ECO:0000313" key="17">
    <source>
        <dbReference type="Proteomes" id="UP001302274"/>
    </source>
</evidence>
<dbReference type="HAMAP" id="MF_00339">
    <property type="entry name" value="Phosphofructokinase_I_B1"/>
    <property type="match status" value="1"/>
</dbReference>
<name>A0ABU5VQ71_9BACT</name>
<evidence type="ECO:0000256" key="11">
    <source>
        <dbReference type="ARBA" id="ARBA00022842"/>
    </source>
</evidence>
<evidence type="ECO:0000256" key="1">
    <source>
        <dbReference type="ARBA" id="ARBA00001946"/>
    </source>
</evidence>
<comment type="similarity">
    <text evidence="14">Belongs to the phosphofructokinase type A (PFKA) family. ATP-dependent PFK group I subfamily. Prokaryotic clade 'B1' sub-subfamily.</text>
</comment>
<comment type="subcellular location">
    <subcellularLocation>
        <location evidence="2 14">Cytoplasm</location>
    </subcellularLocation>
</comment>
<keyword evidence="5 14" id="KW-0021">Allosteric enzyme</keyword>